<proteinExistence type="predicted"/>
<dbReference type="EMBL" id="JAVDTF010000005">
    <property type="protein sequence ID" value="MDR6785721.1"/>
    <property type="molecule type" value="Genomic_DNA"/>
</dbReference>
<name>A0ACC6L2L1_9SPHI</name>
<evidence type="ECO:0000313" key="2">
    <source>
        <dbReference type="Proteomes" id="UP001246858"/>
    </source>
</evidence>
<evidence type="ECO:0000313" key="1">
    <source>
        <dbReference type="EMBL" id="MDR6785721.1"/>
    </source>
</evidence>
<gene>
    <name evidence="1" type="ORF">J2X78_004313</name>
</gene>
<accession>A0ACC6L2L1</accession>
<sequence>MGLAGPAPFYQLKYEDINNKQAYTNPAFNK</sequence>
<comment type="caution">
    <text evidence="1">The sequence shown here is derived from an EMBL/GenBank/DDBJ whole genome shotgun (WGS) entry which is preliminary data.</text>
</comment>
<dbReference type="Proteomes" id="UP001246858">
    <property type="component" value="Unassembled WGS sequence"/>
</dbReference>
<organism evidence="1 2">
    <name type="scientific">Pedobacter africanus</name>
    <dbReference type="NCBI Taxonomy" id="151894"/>
    <lineage>
        <taxon>Bacteria</taxon>
        <taxon>Pseudomonadati</taxon>
        <taxon>Bacteroidota</taxon>
        <taxon>Sphingobacteriia</taxon>
        <taxon>Sphingobacteriales</taxon>
        <taxon>Sphingobacteriaceae</taxon>
        <taxon>Pedobacter</taxon>
    </lineage>
</organism>
<keyword evidence="2" id="KW-1185">Reference proteome</keyword>
<reference evidence="1" key="1">
    <citation type="submission" date="2023-07" db="EMBL/GenBank/DDBJ databases">
        <title>Sorghum-associated microbial communities from plants grown in Nebraska, USA.</title>
        <authorList>
            <person name="Schachtman D."/>
        </authorList>
    </citation>
    <scope>NUCLEOTIDE SEQUENCE</scope>
    <source>
        <strain evidence="1">2697</strain>
    </source>
</reference>
<protein>
    <submittedName>
        <fullName evidence="1">Uncharacterized protein</fullName>
    </submittedName>
</protein>